<keyword evidence="2" id="KW-1133">Transmembrane helix</keyword>
<feature type="transmembrane region" description="Helical" evidence="2">
    <location>
        <begin position="171"/>
        <end position="190"/>
    </location>
</feature>
<feature type="compositionally biased region" description="Low complexity" evidence="1">
    <location>
        <begin position="207"/>
        <end position="216"/>
    </location>
</feature>
<dbReference type="Proteomes" id="UP001054811">
    <property type="component" value="Chromosome"/>
</dbReference>
<feature type="transmembrane region" description="Helical" evidence="2">
    <location>
        <begin position="45"/>
        <end position="69"/>
    </location>
</feature>
<accession>A0ABY5NI04</accession>
<evidence type="ECO:0000313" key="3">
    <source>
        <dbReference type="EMBL" id="UUT34812.1"/>
    </source>
</evidence>
<keyword evidence="4" id="KW-1185">Reference proteome</keyword>
<feature type="compositionally biased region" description="Low complexity" evidence="1">
    <location>
        <begin position="403"/>
        <end position="415"/>
    </location>
</feature>
<organism evidence="3 4">
    <name type="scientific">Microbacterium elymi</name>
    <dbReference type="NCBI Taxonomy" id="2909587"/>
    <lineage>
        <taxon>Bacteria</taxon>
        <taxon>Bacillati</taxon>
        <taxon>Actinomycetota</taxon>
        <taxon>Actinomycetes</taxon>
        <taxon>Micrococcales</taxon>
        <taxon>Microbacteriaceae</taxon>
        <taxon>Microbacterium</taxon>
    </lineage>
</organism>
<feature type="region of interest" description="Disordered" evidence="1">
    <location>
        <begin position="403"/>
        <end position="429"/>
    </location>
</feature>
<protein>
    <submittedName>
        <fullName evidence="3">Uncharacterized protein</fullName>
    </submittedName>
</protein>
<feature type="transmembrane region" description="Helical" evidence="2">
    <location>
        <begin position="76"/>
        <end position="94"/>
    </location>
</feature>
<evidence type="ECO:0000313" key="4">
    <source>
        <dbReference type="Proteomes" id="UP001054811"/>
    </source>
</evidence>
<evidence type="ECO:0000256" key="2">
    <source>
        <dbReference type="SAM" id="Phobius"/>
    </source>
</evidence>
<name>A0ABY5NI04_9MICO</name>
<feature type="region of interest" description="Disordered" evidence="1">
    <location>
        <begin position="200"/>
        <end position="356"/>
    </location>
</feature>
<keyword evidence="2" id="KW-0812">Transmembrane</keyword>
<feature type="region of interest" description="Disordered" evidence="1">
    <location>
        <begin position="145"/>
        <end position="166"/>
    </location>
</feature>
<keyword evidence="2" id="KW-0472">Membrane</keyword>
<reference evidence="3" key="1">
    <citation type="submission" date="2022-01" db="EMBL/GenBank/DDBJ databases">
        <title>Microbacterium eymi and Microbacterium rhizovicinus sp. nov., isolated from the rhizospheric soil of Elymus tsukushiensis, a plant native to the Dokdo Islands, Republic of Korea.</title>
        <authorList>
            <person name="Hwang Y.J."/>
        </authorList>
    </citation>
    <scope>NUCLEOTIDE SEQUENCE</scope>
    <source>
        <strain evidence="3">KUDC0405</strain>
    </source>
</reference>
<gene>
    <name evidence="3" type="ORF">L2X98_30715</name>
</gene>
<feature type="compositionally biased region" description="Basic residues" evidence="1">
    <location>
        <begin position="303"/>
        <end position="318"/>
    </location>
</feature>
<feature type="compositionally biased region" description="Basic and acidic residues" evidence="1">
    <location>
        <begin position="151"/>
        <end position="166"/>
    </location>
</feature>
<feature type="compositionally biased region" description="Basic and acidic residues" evidence="1">
    <location>
        <begin position="319"/>
        <end position="338"/>
    </location>
</feature>
<feature type="compositionally biased region" description="Basic residues" evidence="1">
    <location>
        <begin position="279"/>
        <end position="293"/>
    </location>
</feature>
<dbReference type="EMBL" id="CP091139">
    <property type="protein sequence ID" value="UUT34812.1"/>
    <property type="molecule type" value="Genomic_DNA"/>
</dbReference>
<feature type="transmembrane region" description="Helical" evidence="2">
    <location>
        <begin position="114"/>
        <end position="134"/>
    </location>
</feature>
<sequence length="467" mass="49312">MLAVLWLLFGLGSYFLQFAGGSAATLARMIPSPLRGGFFGLPTGWAVTVYGLTVVLIVLAYTVIATWFARGGRVTFAAGWLAAVLTGFVVGGMLDLGDIARSLTMSISVRGAASATGSAELVVFWAFIVGWIPALTVTQRPDSAVAQGLHSDGHPGTEDHPANDARRRPPALTALTVIAAVIAVALPIAAQSAHAASQAELERTQAEARAQAEANADPNGAAPKDPQSTGIPVPTVAESAEPAADGSCAFDDSTMMAPPSDAATGHRVQPLQAGEHRRDRVHPRGLPRCRVRRSERASAAGHGRLRQFVHGDRSRRHPDHLGARPDGARRARLGRELGARPARRPHAVGGTVRGSDAHDVGCRARYHSGDHRAHHGLGDGYPGRRLRRARRAGCRLRRLVARAGRSSARATRAQSVGTGRSPPRNSSTTVAAIPHTASAASTMMMIMAEMLCSVHSCQKWQSCHSSE</sequence>
<proteinExistence type="predicted"/>
<evidence type="ECO:0000256" key="1">
    <source>
        <dbReference type="SAM" id="MobiDB-lite"/>
    </source>
</evidence>